<proteinExistence type="inferred from homology"/>
<dbReference type="GO" id="GO:0003677">
    <property type="term" value="F:DNA binding"/>
    <property type="evidence" value="ECO:0007669"/>
    <property type="project" value="UniProtKB-KW"/>
</dbReference>
<dbReference type="Gene3D" id="1.10.10.10">
    <property type="entry name" value="Winged helix-like DNA-binding domain superfamily/Winged helix DNA-binding domain"/>
    <property type="match status" value="1"/>
</dbReference>
<evidence type="ECO:0000256" key="5">
    <source>
        <dbReference type="ARBA" id="ARBA00023163"/>
    </source>
</evidence>
<dbReference type="NCBIfam" id="TIGR02937">
    <property type="entry name" value="sigma70-ECF"/>
    <property type="match status" value="1"/>
</dbReference>
<dbReference type="Proteomes" id="UP000190951">
    <property type="component" value="Chromosome"/>
</dbReference>
<evidence type="ECO:0000256" key="2">
    <source>
        <dbReference type="ARBA" id="ARBA00023015"/>
    </source>
</evidence>
<keyword evidence="7" id="KW-1185">Reference proteome</keyword>
<dbReference type="GO" id="GO:0006352">
    <property type="term" value="P:DNA-templated transcription initiation"/>
    <property type="evidence" value="ECO:0007669"/>
    <property type="project" value="InterPro"/>
</dbReference>
<comment type="similarity">
    <text evidence="1">Belongs to the sigma-70 factor family. ECF subfamily.</text>
</comment>
<protein>
    <submittedName>
        <fullName evidence="6">Uncharacterized protein</fullName>
    </submittedName>
</protein>
<dbReference type="InterPro" id="IPR013325">
    <property type="entry name" value="RNA_pol_sigma_r2"/>
</dbReference>
<dbReference type="KEGG" id="crw:CROST_038070"/>
<dbReference type="Gene3D" id="1.10.1740.10">
    <property type="match status" value="1"/>
</dbReference>
<evidence type="ECO:0000256" key="4">
    <source>
        <dbReference type="ARBA" id="ARBA00023125"/>
    </source>
</evidence>
<dbReference type="InterPro" id="IPR007627">
    <property type="entry name" value="RNA_pol_sigma70_r2"/>
</dbReference>
<dbReference type="RefSeq" id="WP_077836019.1">
    <property type="nucleotide sequence ID" value="NZ_CP096983.1"/>
</dbReference>
<accession>A0A1S8LIM6</accession>
<keyword evidence="5" id="KW-0804">Transcription</keyword>
<dbReference type="InterPro" id="IPR013324">
    <property type="entry name" value="RNA_pol_sigma_r3/r4-like"/>
</dbReference>
<keyword evidence="4" id="KW-0238">DNA-binding</keyword>
<dbReference type="InterPro" id="IPR036388">
    <property type="entry name" value="WH-like_DNA-bd_sf"/>
</dbReference>
<dbReference type="Pfam" id="PF04542">
    <property type="entry name" value="Sigma70_r2"/>
    <property type="match status" value="1"/>
</dbReference>
<evidence type="ECO:0000313" key="6">
    <source>
        <dbReference type="EMBL" id="URZ13057.1"/>
    </source>
</evidence>
<evidence type="ECO:0000256" key="3">
    <source>
        <dbReference type="ARBA" id="ARBA00023082"/>
    </source>
</evidence>
<evidence type="ECO:0000256" key="1">
    <source>
        <dbReference type="ARBA" id="ARBA00010641"/>
    </source>
</evidence>
<sequence>MDEKDEKIVDGILKRDVNSFNKLIDRYGSIIHNVVRAVLNESHETTSVEECIDDILMCLWRNMDCFSKEKGNLKCWIIVISKNKALTYKKKLKKFRNNIDIDDLKVNSLVDIEDNYLKKENKKSILELLNNLSIKDKEIFVKRYIKDCSIEQIAIDMGLTSISVYNRLSRGRKKLKQILKGREL</sequence>
<reference evidence="6 7" key="1">
    <citation type="submission" date="2022-04" db="EMBL/GenBank/DDBJ databases">
        <title>Genome sequence of C. roseum typestrain.</title>
        <authorList>
            <person name="Poehlein A."/>
            <person name="Schoch T."/>
            <person name="Duerre P."/>
            <person name="Daniel R."/>
        </authorList>
    </citation>
    <scope>NUCLEOTIDE SEQUENCE [LARGE SCALE GENOMIC DNA]</scope>
    <source>
        <strain evidence="6 7">DSM 7320</strain>
    </source>
</reference>
<evidence type="ECO:0000313" key="7">
    <source>
        <dbReference type="Proteomes" id="UP000190951"/>
    </source>
</evidence>
<organism evidence="6 7">
    <name type="scientific">Clostridium felsineum</name>
    <dbReference type="NCBI Taxonomy" id="36839"/>
    <lineage>
        <taxon>Bacteria</taxon>
        <taxon>Bacillati</taxon>
        <taxon>Bacillota</taxon>
        <taxon>Clostridia</taxon>
        <taxon>Eubacteriales</taxon>
        <taxon>Clostridiaceae</taxon>
        <taxon>Clostridium</taxon>
    </lineage>
</organism>
<dbReference type="InterPro" id="IPR014284">
    <property type="entry name" value="RNA_pol_sigma-70_dom"/>
</dbReference>
<keyword evidence="2" id="KW-0805">Transcription regulation</keyword>
<dbReference type="SUPFAM" id="SSF88946">
    <property type="entry name" value="Sigma2 domain of RNA polymerase sigma factors"/>
    <property type="match status" value="1"/>
</dbReference>
<gene>
    <name evidence="6" type="ORF">CROST_038070</name>
</gene>
<dbReference type="GO" id="GO:0016987">
    <property type="term" value="F:sigma factor activity"/>
    <property type="evidence" value="ECO:0007669"/>
    <property type="project" value="UniProtKB-KW"/>
</dbReference>
<dbReference type="InterPro" id="IPR013249">
    <property type="entry name" value="RNA_pol_sigma70_r4_t2"/>
</dbReference>
<dbReference type="InterPro" id="IPR039425">
    <property type="entry name" value="RNA_pol_sigma-70-like"/>
</dbReference>
<dbReference type="STRING" id="84029.CROST_17850"/>
<name>A0A1S8LIM6_9CLOT</name>
<keyword evidence="3" id="KW-0731">Sigma factor</keyword>
<dbReference type="AlphaFoldDB" id="A0A1S8LIM6"/>
<dbReference type="PANTHER" id="PTHR43133">
    <property type="entry name" value="RNA POLYMERASE ECF-TYPE SIGMA FACTO"/>
    <property type="match status" value="1"/>
</dbReference>
<dbReference type="Pfam" id="PF08281">
    <property type="entry name" value="Sigma70_r4_2"/>
    <property type="match status" value="1"/>
</dbReference>
<dbReference type="PANTHER" id="PTHR43133:SF8">
    <property type="entry name" value="RNA POLYMERASE SIGMA FACTOR HI_1459-RELATED"/>
    <property type="match status" value="1"/>
</dbReference>
<dbReference type="EMBL" id="CP096983">
    <property type="protein sequence ID" value="URZ13057.1"/>
    <property type="molecule type" value="Genomic_DNA"/>
</dbReference>
<dbReference type="SUPFAM" id="SSF88659">
    <property type="entry name" value="Sigma3 and sigma4 domains of RNA polymerase sigma factors"/>
    <property type="match status" value="1"/>
</dbReference>